<dbReference type="InterPro" id="IPR050488">
    <property type="entry name" value="Ig_Fc_receptor"/>
</dbReference>
<dbReference type="SMART" id="SM00408">
    <property type="entry name" value="IGc2"/>
    <property type="match status" value="1"/>
</dbReference>
<keyword evidence="1 6" id="KW-0732">Signal</keyword>
<reference evidence="8" key="1">
    <citation type="submission" date="2018-05" db="EMBL/GenBank/DDBJ databases">
        <authorList>
            <person name="Datahose"/>
        </authorList>
    </citation>
    <scope>NUCLEOTIDE SEQUENCE</scope>
</reference>
<feature type="chain" id="PRO_5044298116" description="Ig-like domain-containing protein" evidence="6">
    <location>
        <begin position="33"/>
        <end position="309"/>
    </location>
</feature>
<evidence type="ECO:0000256" key="4">
    <source>
        <dbReference type="SAM" id="MobiDB-lite"/>
    </source>
</evidence>
<dbReference type="PANTHER" id="PTHR11481:SF64">
    <property type="entry name" value="FC RECEPTOR-LIKE PROTEIN 4"/>
    <property type="match status" value="1"/>
</dbReference>
<organism evidence="8 9">
    <name type="scientific">Astatotilapia calliptera</name>
    <name type="common">Eastern happy</name>
    <name type="synonym">Chromis callipterus</name>
    <dbReference type="NCBI Taxonomy" id="8154"/>
    <lineage>
        <taxon>Eukaryota</taxon>
        <taxon>Metazoa</taxon>
        <taxon>Chordata</taxon>
        <taxon>Craniata</taxon>
        <taxon>Vertebrata</taxon>
        <taxon>Euteleostomi</taxon>
        <taxon>Actinopterygii</taxon>
        <taxon>Neopterygii</taxon>
        <taxon>Teleostei</taxon>
        <taxon>Neoteleostei</taxon>
        <taxon>Acanthomorphata</taxon>
        <taxon>Ovalentaria</taxon>
        <taxon>Cichlomorphae</taxon>
        <taxon>Cichliformes</taxon>
        <taxon>Cichlidae</taxon>
        <taxon>African cichlids</taxon>
        <taxon>Pseudocrenilabrinae</taxon>
        <taxon>Haplochromini</taxon>
        <taxon>Astatotilapia</taxon>
    </lineage>
</organism>
<dbReference type="Ensembl" id="ENSACLT00000045857.1">
    <property type="protein sequence ID" value="ENSACLP00000043467.1"/>
    <property type="gene ID" value="ENSACLG00000036189.1"/>
</dbReference>
<dbReference type="InterPro" id="IPR003598">
    <property type="entry name" value="Ig_sub2"/>
</dbReference>
<keyword evidence="3" id="KW-0393">Immunoglobulin domain</keyword>
<protein>
    <recommendedName>
        <fullName evidence="7">Ig-like domain-containing protein</fullName>
    </recommendedName>
</protein>
<reference evidence="8" key="3">
    <citation type="submission" date="2025-09" db="UniProtKB">
        <authorList>
            <consortium name="Ensembl"/>
        </authorList>
    </citation>
    <scope>IDENTIFICATION</scope>
</reference>
<evidence type="ECO:0000256" key="3">
    <source>
        <dbReference type="ARBA" id="ARBA00023319"/>
    </source>
</evidence>
<evidence type="ECO:0000259" key="7">
    <source>
        <dbReference type="PROSITE" id="PS50835"/>
    </source>
</evidence>
<evidence type="ECO:0000256" key="1">
    <source>
        <dbReference type="ARBA" id="ARBA00022729"/>
    </source>
</evidence>
<dbReference type="GO" id="GO:0004888">
    <property type="term" value="F:transmembrane signaling receptor activity"/>
    <property type="evidence" value="ECO:0007669"/>
    <property type="project" value="TreeGrafter"/>
</dbReference>
<evidence type="ECO:0000256" key="2">
    <source>
        <dbReference type="ARBA" id="ARBA00023157"/>
    </source>
</evidence>
<dbReference type="PROSITE" id="PS50835">
    <property type="entry name" value="IG_LIKE"/>
    <property type="match status" value="1"/>
</dbReference>
<evidence type="ECO:0000313" key="9">
    <source>
        <dbReference type="Proteomes" id="UP000265100"/>
    </source>
</evidence>
<dbReference type="Gene3D" id="2.60.40.10">
    <property type="entry name" value="Immunoglobulins"/>
    <property type="match status" value="1"/>
</dbReference>
<dbReference type="AlphaFoldDB" id="A0AAX7SG66"/>
<dbReference type="InterPro" id="IPR013783">
    <property type="entry name" value="Ig-like_fold"/>
</dbReference>
<evidence type="ECO:0000313" key="8">
    <source>
        <dbReference type="Ensembl" id="ENSACLP00000043467.1"/>
    </source>
</evidence>
<dbReference type="SMART" id="SM00409">
    <property type="entry name" value="IG"/>
    <property type="match status" value="2"/>
</dbReference>
<keyword evidence="5" id="KW-0472">Membrane</keyword>
<keyword evidence="9" id="KW-1185">Reference proteome</keyword>
<feature type="region of interest" description="Disordered" evidence="4">
    <location>
        <begin position="215"/>
        <end position="235"/>
    </location>
</feature>
<dbReference type="Proteomes" id="UP000265100">
    <property type="component" value="Chromosome 16"/>
</dbReference>
<feature type="transmembrane region" description="Helical" evidence="5">
    <location>
        <begin position="244"/>
        <end position="266"/>
    </location>
</feature>
<feature type="signal peptide" evidence="6">
    <location>
        <begin position="1"/>
        <end position="32"/>
    </location>
</feature>
<feature type="compositionally biased region" description="Pro residues" evidence="4">
    <location>
        <begin position="223"/>
        <end position="235"/>
    </location>
</feature>
<accession>A0AAX7SG66</accession>
<evidence type="ECO:0000256" key="5">
    <source>
        <dbReference type="SAM" id="Phobius"/>
    </source>
</evidence>
<keyword evidence="5" id="KW-0812">Transmembrane</keyword>
<dbReference type="InterPro" id="IPR036179">
    <property type="entry name" value="Ig-like_dom_sf"/>
</dbReference>
<dbReference type="Pfam" id="PF00047">
    <property type="entry name" value="ig"/>
    <property type="match status" value="1"/>
</dbReference>
<proteinExistence type="predicted"/>
<dbReference type="InterPro" id="IPR013151">
    <property type="entry name" value="Immunoglobulin_dom"/>
</dbReference>
<dbReference type="GO" id="GO:0009897">
    <property type="term" value="C:external side of plasma membrane"/>
    <property type="evidence" value="ECO:0007669"/>
    <property type="project" value="TreeGrafter"/>
</dbReference>
<reference evidence="8" key="2">
    <citation type="submission" date="2025-08" db="UniProtKB">
        <authorList>
            <consortium name="Ensembl"/>
        </authorList>
    </citation>
    <scope>IDENTIFICATION</scope>
</reference>
<keyword evidence="5" id="KW-1133">Transmembrane helix</keyword>
<sequence length="309" mass="34478">MFSQHPDDMKTPAVSLLLGVCVLLLSALAVSAVSLQVSPNLQQIFKNYASSVSLSCVDDEGETADGWLVKRTGRGYTVDCRADASAFWRKFDSFCVLDMSDSFNGIFFCENSSGQQSDEVSINVTVTSWFGTILEIPALPVRAGSNVTLRCRHKFLSREYNHRYSAEFYFKGSRVVSEHQSELLITNVQKSDEGFYSCLVDQHWRSPQSFLRVRESDPSTALPSPPPTASSTPPPPLSLSHTQFKFLCYLLAFCPYCISAGLLMYICCSRKLENKPAITMEMTQNNGGGDKLDEEWEVISDDVTTERYV</sequence>
<dbReference type="PANTHER" id="PTHR11481">
    <property type="entry name" value="IMMUNOGLOBULIN FC RECEPTOR"/>
    <property type="match status" value="1"/>
</dbReference>
<dbReference type="GO" id="GO:0007166">
    <property type="term" value="P:cell surface receptor signaling pathway"/>
    <property type="evidence" value="ECO:0007669"/>
    <property type="project" value="TreeGrafter"/>
</dbReference>
<dbReference type="SUPFAM" id="SSF48726">
    <property type="entry name" value="Immunoglobulin"/>
    <property type="match status" value="1"/>
</dbReference>
<keyword evidence="2" id="KW-1015">Disulfide bond</keyword>
<evidence type="ECO:0000256" key="6">
    <source>
        <dbReference type="SAM" id="SignalP"/>
    </source>
</evidence>
<name>A0AAX7SG66_ASTCA</name>
<feature type="domain" description="Ig-like" evidence="7">
    <location>
        <begin position="122"/>
        <end position="200"/>
    </location>
</feature>
<dbReference type="InterPro" id="IPR003599">
    <property type="entry name" value="Ig_sub"/>
</dbReference>
<dbReference type="GeneTree" id="ENSGT01150000287080"/>
<dbReference type="GO" id="GO:0006955">
    <property type="term" value="P:immune response"/>
    <property type="evidence" value="ECO:0007669"/>
    <property type="project" value="TreeGrafter"/>
</dbReference>
<dbReference type="InterPro" id="IPR007110">
    <property type="entry name" value="Ig-like_dom"/>
</dbReference>